<proteinExistence type="predicted"/>
<dbReference type="Proteomes" id="UP000732378">
    <property type="component" value="Unassembled WGS sequence"/>
</dbReference>
<dbReference type="PRINTS" id="PR00379">
    <property type="entry name" value="INTEIN"/>
</dbReference>
<dbReference type="InterPro" id="IPR006142">
    <property type="entry name" value="INTEIN"/>
</dbReference>
<accession>A0ABS2MG04</accession>
<dbReference type="EMBL" id="JAFBBZ010000001">
    <property type="protein sequence ID" value="MBM7510121.1"/>
    <property type="molecule type" value="Genomic_DNA"/>
</dbReference>
<protein>
    <recommendedName>
        <fullName evidence="3">Transcriptional regulator</fullName>
    </recommendedName>
</protein>
<reference evidence="1 2" key="1">
    <citation type="submission" date="2021-01" db="EMBL/GenBank/DDBJ databases">
        <title>Sequencing the genomes of 1000 actinobacteria strains.</title>
        <authorList>
            <person name="Klenk H.-P."/>
        </authorList>
    </citation>
    <scope>NUCLEOTIDE SEQUENCE [LARGE SCALE GENOMIC DNA]</scope>
    <source>
        <strain evidence="1 2">DSM 18239</strain>
    </source>
</reference>
<sequence>MTHVRPESTVRSALAAGAAGVPDRENALMHGVALSTIRRWRRLYQQEGRARGQDHTTARCPRCDGGRLHEPAYAELLGWYLGDGHISAGRRGVWNLHVFNDVSYPDLNDRIALLMTLVKPGGRPHVRLKPGCVVTTVSWKHWPCLFPQHGPGKKHHREIALTDWQHDIVARRPAALLAGLFHSDGCRVANWTHKLVAGELKRYDYPRWQFSNRSEDILGLCCWALDLAGVAWRRSGPSTVSVSTRAGVARLDELVGPKT</sequence>
<comment type="caution">
    <text evidence="1">The sequence shown here is derived from an EMBL/GenBank/DDBJ whole genome shotgun (WGS) entry which is preliminary data.</text>
</comment>
<gene>
    <name evidence="1" type="ORF">JOE61_003935</name>
</gene>
<evidence type="ECO:0000313" key="2">
    <source>
        <dbReference type="Proteomes" id="UP000732378"/>
    </source>
</evidence>
<evidence type="ECO:0000313" key="1">
    <source>
        <dbReference type="EMBL" id="MBM7510121.1"/>
    </source>
</evidence>
<keyword evidence="2" id="KW-1185">Reference proteome</keyword>
<dbReference type="RefSeq" id="WP_193670264.1">
    <property type="nucleotide sequence ID" value="NZ_JACDTV010000013.1"/>
</dbReference>
<name>A0ABS2MG04_9ACTN</name>
<organism evidence="1 2">
    <name type="scientific">Nocardioides salarius</name>
    <dbReference type="NCBI Taxonomy" id="374513"/>
    <lineage>
        <taxon>Bacteria</taxon>
        <taxon>Bacillati</taxon>
        <taxon>Actinomycetota</taxon>
        <taxon>Actinomycetes</taxon>
        <taxon>Propionibacteriales</taxon>
        <taxon>Nocardioidaceae</taxon>
        <taxon>Nocardioides</taxon>
    </lineage>
</organism>
<dbReference type="Gene3D" id="3.10.28.10">
    <property type="entry name" value="Homing endonucleases"/>
    <property type="match status" value="1"/>
</dbReference>
<evidence type="ECO:0008006" key="3">
    <source>
        <dbReference type="Google" id="ProtNLM"/>
    </source>
</evidence>
<dbReference type="InterPro" id="IPR027434">
    <property type="entry name" value="Homing_endonucl"/>
</dbReference>